<dbReference type="OrthoDB" id="194610at2759"/>
<dbReference type="SUPFAM" id="SSF81383">
    <property type="entry name" value="F-box domain"/>
    <property type="match status" value="1"/>
</dbReference>
<evidence type="ECO:0000313" key="8">
    <source>
        <dbReference type="Proteomes" id="UP001153069"/>
    </source>
</evidence>
<comment type="caution">
    <text evidence="7">The sequence shown here is derived from an EMBL/GenBank/DDBJ whole genome shotgun (WGS) entry which is preliminary data.</text>
</comment>
<dbReference type="Pfam" id="PF01753">
    <property type="entry name" value="zf-MYND"/>
    <property type="match status" value="1"/>
</dbReference>
<gene>
    <name evidence="7" type="ORF">SEMRO_361_G126420.1</name>
</gene>
<keyword evidence="1" id="KW-0479">Metal-binding</keyword>
<evidence type="ECO:0000256" key="2">
    <source>
        <dbReference type="ARBA" id="ARBA00022771"/>
    </source>
</evidence>
<feature type="compositionally biased region" description="Pro residues" evidence="5">
    <location>
        <begin position="358"/>
        <end position="370"/>
    </location>
</feature>
<evidence type="ECO:0000313" key="7">
    <source>
        <dbReference type="EMBL" id="CAB9508791.1"/>
    </source>
</evidence>
<dbReference type="InterPro" id="IPR002893">
    <property type="entry name" value="Znf_MYND"/>
</dbReference>
<protein>
    <submittedName>
        <fullName evidence="7">Zinc finger</fullName>
    </submittedName>
</protein>
<feature type="compositionally biased region" description="Acidic residues" evidence="5">
    <location>
        <begin position="337"/>
        <end position="353"/>
    </location>
</feature>
<evidence type="ECO:0000256" key="4">
    <source>
        <dbReference type="PROSITE-ProRule" id="PRU00134"/>
    </source>
</evidence>
<feature type="compositionally biased region" description="Low complexity" evidence="5">
    <location>
        <begin position="408"/>
        <end position="428"/>
    </location>
</feature>
<accession>A0A9N8DU84</accession>
<dbReference type="Proteomes" id="UP001153069">
    <property type="component" value="Unassembled WGS sequence"/>
</dbReference>
<dbReference type="PROSITE" id="PS50865">
    <property type="entry name" value="ZF_MYND_2"/>
    <property type="match status" value="1"/>
</dbReference>
<dbReference type="Pfam" id="PF00646">
    <property type="entry name" value="F-box"/>
    <property type="match status" value="1"/>
</dbReference>
<organism evidence="7 8">
    <name type="scientific">Seminavis robusta</name>
    <dbReference type="NCBI Taxonomy" id="568900"/>
    <lineage>
        <taxon>Eukaryota</taxon>
        <taxon>Sar</taxon>
        <taxon>Stramenopiles</taxon>
        <taxon>Ochrophyta</taxon>
        <taxon>Bacillariophyta</taxon>
        <taxon>Bacillariophyceae</taxon>
        <taxon>Bacillariophycidae</taxon>
        <taxon>Naviculales</taxon>
        <taxon>Naviculaceae</taxon>
        <taxon>Seminavis</taxon>
    </lineage>
</organism>
<dbReference type="InterPro" id="IPR001810">
    <property type="entry name" value="F-box_dom"/>
</dbReference>
<proteinExistence type="predicted"/>
<feature type="region of interest" description="Disordered" evidence="5">
    <location>
        <begin position="314"/>
        <end position="436"/>
    </location>
</feature>
<name>A0A9N8DU84_9STRA</name>
<dbReference type="SUPFAM" id="SSF144232">
    <property type="entry name" value="HIT/MYND zinc finger-like"/>
    <property type="match status" value="1"/>
</dbReference>
<dbReference type="GO" id="GO:0008270">
    <property type="term" value="F:zinc ion binding"/>
    <property type="evidence" value="ECO:0007669"/>
    <property type="project" value="UniProtKB-KW"/>
</dbReference>
<dbReference type="PANTHER" id="PTHR46758:SF2">
    <property type="entry name" value="OJ1485_B09.11 PROTEIN"/>
    <property type="match status" value="1"/>
</dbReference>
<dbReference type="CDD" id="cd09917">
    <property type="entry name" value="F-box_SF"/>
    <property type="match status" value="1"/>
</dbReference>
<dbReference type="InterPro" id="IPR057136">
    <property type="entry name" value="At2g35280_TPR_dom"/>
</dbReference>
<evidence type="ECO:0000256" key="5">
    <source>
        <dbReference type="SAM" id="MobiDB-lite"/>
    </source>
</evidence>
<dbReference type="InterPro" id="IPR011990">
    <property type="entry name" value="TPR-like_helical_dom_sf"/>
</dbReference>
<dbReference type="Gene3D" id="1.25.40.10">
    <property type="entry name" value="Tetratricopeptide repeat domain"/>
    <property type="match status" value="1"/>
</dbReference>
<dbReference type="InterPro" id="IPR036047">
    <property type="entry name" value="F-box-like_dom_sf"/>
</dbReference>
<dbReference type="SMART" id="SM00256">
    <property type="entry name" value="FBOX"/>
    <property type="match status" value="1"/>
</dbReference>
<dbReference type="SUPFAM" id="SSF81901">
    <property type="entry name" value="HCP-like"/>
    <property type="match status" value="1"/>
</dbReference>
<keyword evidence="8" id="KW-1185">Reference proteome</keyword>
<dbReference type="Pfam" id="PF23310">
    <property type="entry name" value="TPR_27"/>
    <property type="match status" value="1"/>
</dbReference>
<feature type="domain" description="MYND-type" evidence="6">
    <location>
        <begin position="447"/>
        <end position="474"/>
    </location>
</feature>
<reference evidence="7" key="1">
    <citation type="submission" date="2020-06" db="EMBL/GenBank/DDBJ databases">
        <authorList>
            <consortium name="Plant Systems Biology data submission"/>
        </authorList>
    </citation>
    <scope>NUCLEOTIDE SEQUENCE</scope>
    <source>
        <strain evidence="7">D6</strain>
    </source>
</reference>
<dbReference type="InterPro" id="IPR044508">
    <property type="entry name" value="At5g50450/At1g67340-like"/>
</dbReference>
<evidence type="ECO:0000256" key="3">
    <source>
        <dbReference type="ARBA" id="ARBA00022833"/>
    </source>
</evidence>
<dbReference type="AlphaFoldDB" id="A0A9N8DU84"/>
<dbReference type="EMBL" id="CAICTM010000360">
    <property type="protein sequence ID" value="CAB9508791.1"/>
    <property type="molecule type" value="Genomic_DNA"/>
</dbReference>
<dbReference type="PANTHER" id="PTHR46758">
    <property type="entry name" value="MYND DOMAIN-CONTAINING"/>
    <property type="match status" value="1"/>
</dbReference>
<dbReference type="Gene3D" id="6.10.140.2220">
    <property type="match status" value="1"/>
</dbReference>
<evidence type="ECO:0000259" key="6">
    <source>
        <dbReference type="PROSITE" id="PS50865"/>
    </source>
</evidence>
<keyword evidence="2 4" id="KW-0863">Zinc-finger</keyword>
<sequence>MPPVGVDEHQVDHGDRPIKRFRGETAVVAVTAPKSKTPLEAKPQTGLLGLLPEDVVSHCLSFLNTVEDRFALQTTCKQFQRISNSDKMLVNIQISGNRDTGKGGIIQDDDTPETAAVVLAPFSRAGNLEAIYMLGMIKSYCHQDVETGIRLLKAASVEGYVRSSYALGLVLRDSQPEEATKYMQLAAGEGYLPALQELLPAREMKAKYGEPNADALRRHLDPCCLNHLLGRHYVRSAELRELSTSHCWNPLCGRWAFKASVNTNVAAARIRRPWGLTFYRNGNGEAQPFGTGTDATRNDNAAGGQQIEALLNPNQNNIRNDNHGEAQEHDPEHGEIPPDENGNDNNDENESMEVEAAPPQPPPPPAPAPPGNNDGNDNVEIGGGVGDDNSTANAGPRAGPADADTRVDSSGTSDESSQSQPGNQNQNGDTADGAASTDVRVSRMKMCSRCCRAKYCSKLCQVYDWRSGRHKMECQFL</sequence>
<keyword evidence="3" id="KW-0862">Zinc</keyword>
<feature type="compositionally biased region" description="Basic and acidic residues" evidence="5">
    <location>
        <begin position="320"/>
        <end position="336"/>
    </location>
</feature>
<evidence type="ECO:0000256" key="1">
    <source>
        <dbReference type="ARBA" id="ARBA00022723"/>
    </source>
</evidence>